<evidence type="ECO:0000313" key="4">
    <source>
        <dbReference type="Proteomes" id="UP000095131"/>
    </source>
</evidence>
<protein>
    <recommendedName>
        <fullName evidence="5">N-acetyltransferase domain-containing protein</fullName>
    </recommendedName>
</protein>
<dbReference type="Proteomes" id="UP000092528">
    <property type="component" value="Chromosome 2"/>
</dbReference>
<evidence type="ECO:0008006" key="5">
    <source>
        <dbReference type="Google" id="ProtNLM"/>
    </source>
</evidence>
<dbReference type="EMBL" id="MDCJ01000007">
    <property type="protein sequence ID" value="ODS04799.1"/>
    <property type="molecule type" value="Genomic_DNA"/>
</dbReference>
<name>A0A1B1NV72_9VIBR</name>
<keyword evidence="3" id="KW-1185">Reference proteome</keyword>
<organism evidence="2 4">
    <name type="scientific">Vibrio scophthalmi</name>
    <dbReference type="NCBI Taxonomy" id="45658"/>
    <lineage>
        <taxon>Bacteria</taxon>
        <taxon>Pseudomonadati</taxon>
        <taxon>Pseudomonadota</taxon>
        <taxon>Gammaproteobacteria</taxon>
        <taxon>Vibrionales</taxon>
        <taxon>Vibrionaceae</taxon>
        <taxon>Vibrio</taxon>
    </lineage>
</organism>
<dbReference type="SUPFAM" id="SSF55729">
    <property type="entry name" value="Acyl-CoA N-acyltransferases (Nat)"/>
    <property type="match status" value="1"/>
</dbReference>
<accession>A0A1B1NV72</accession>
<evidence type="ECO:0000313" key="1">
    <source>
        <dbReference type="EMBL" id="ANU38465.1"/>
    </source>
</evidence>
<dbReference type="InterPro" id="IPR016181">
    <property type="entry name" value="Acyl_CoA_acyltransferase"/>
</dbReference>
<proteinExistence type="predicted"/>
<gene>
    <name evidence="2" type="ORF">VSF3289_03938</name>
    <name evidence="1" type="ORF">VSVS05_03427</name>
</gene>
<dbReference type="STRING" id="45658.VSVS12_03831"/>
<evidence type="ECO:0000313" key="2">
    <source>
        <dbReference type="EMBL" id="ODS04799.1"/>
    </source>
</evidence>
<reference evidence="2 4" key="2">
    <citation type="submission" date="2016-08" db="EMBL/GenBank/DDBJ databases">
        <title>Genome sequencing of Vibrio scophthalmi strain FP3289, an isolated from Paralichthys olivaceus.</title>
        <authorList>
            <person name="Han H.-J."/>
        </authorList>
    </citation>
    <scope>NUCLEOTIDE SEQUENCE [LARGE SCALE GENOMIC DNA]</scope>
    <source>
        <strain evidence="2 4">FP3289</strain>
    </source>
</reference>
<dbReference type="EMBL" id="CP016415">
    <property type="protein sequence ID" value="ANU38465.1"/>
    <property type="molecule type" value="Genomic_DNA"/>
</dbReference>
<dbReference type="OrthoDB" id="342444at2"/>
<dbReference type="AlphaFoldDB" id="A0A1B1NV72"/>
<reference evidence="1 3" key="1">
    <citation type="submission" date="2016-07" db="EMBL/GenBank/DDBJ databases">
        <title>Genome sequencing of Vibrio scophthalmi strain VS-05, an isolated from Paralichthys olivaceus.</title>
        <authorList>
            <person name="Han H.-J."/>
        </authorList>
    </citation>
    <scope>NUCLEOTIDE SEQUENCE [LARGE SCALE GENOMIC DNA]</scope>
    <source>
        <strain evidence="1 3">VS-05</strain>
    </source>
</reference>
<dbReference type="KEGG" id="vsc:VSVS12_03831"/>
<evidence type="ECO:0000313" key="3">
    <source>
        <dbReference type="Proteomes" id="UP000092528"/>
    </source>
</evidence>
<dbReference type="Gene3D" id="3.40.630.30">
    <property type="match status" value="1"/>
</dbReference>
<dbReference type="RefSeq" id="WP_009384395.1">
    <property type="nucleotide sequence ID" value="NZ_CP016308.1"/>
</dbReference>
<dbReference type="PATRIC" id="fig|45658.6.peg.3774"/>
<dbReference type="GeneID" id="96874853"/>
<dbReference type="Proteomes" id="UP000095131">
    <property type="component" value="Unassembled WGS sequence"/>
</dbReference>
<sequence>MDYEVTTLSERPDLIDQVANLDNRSWPVFLQHGDADNWHHLYEAFSETVLILLSSDQVIGAGFTIPIKWGGGVTSLPETIDDVLERGLAIQNSKLPANTLVPIAALVDPSVQGEGLSASILLEMKALAKRLGLTSLVVPVRPTYKSKYPIQSIQSYASWLRDDGLYYDPWLRVHQKLGAKAIHIANCTLTVKGSIAQWSQWTDMIFPHSGQYIVPGALSTLEIDKANDCGIYREPNVWMKHPMSDELS</sequence>